<feature type="compositionally biased region" description="Basic and acidic residues" evidence="1">
    <location>
        <begin position="9"/>
        <end position="22"/>
    </location>
</feature>
<evidence type="ECO:0000256" key="1">
    <source>
        <dbReference type="SAM" id="MobiDB-lite"/>
    </source>
</evidence>
<dbReference type="EMBL" id="JWZT01004704">
    <property type="protein sequence ID" value="KII63335.1"/>
    <property type="molecule type" value="Genomic_DNA"/>
</dbReference>
<reference evidence="2 3" key="1">
    <citation type="journal article" date="2014" name="Genome Biol. Evol.">
        <title>The genome of the myxosporean Thelohanellus kitauei shows adaptations to nutrient acquisition within its fish host.</title>
        <authorList>
            <person name="Yang Y."/>
            <person name="Xiong J."/>
            <person name="Zhou Z."/>
            <person name="Huo F."/>
            <person name="Miao W."/>
            <person name="Ran C."/>
            <person name="Liu Y."/>
            <person name="Zhang J."/>
            <person name="Feng J."/>
            <person name="Wang M."/>
            <person name="Wang M."/>
            <person name="Wang L."/>
            <person name="Yao B."/>
        </authorList>
    </citation>
    <scope>NUCLEOTIDE SEQUENCE [LARGE SCALE GENOMIC DNA]</scope>
    <source>
        <strain evidence="2">Wuqing</strain>
    </source>
</reference>
<keyword evidence="3" id="KW-1185">Reference proteome</keyword>
<proteinExistence type="predicted"/>
<sequence>MSNFYVETNRIETPETSTHRSYPEPENYLKIEVTDPITHLSSGNKFTDYQVTTKIKLSGFPSKKILKQLPFGSKDGTKIQIRIFHEQVTNTNVSIAQNPNIKVLKIFHMFLQSIIMDKECDDSTVLT</sequence>
<evidence type="ECO:0000313" key="3">
    <source>
        <dbReference type="Proteomes" id="UP000031668"/>
    </source>
</evidence>
<organism evidence="2 3">
    <name type="scientific">Thelohanellus kitauei</name>
    <name type="common">Myxosporean</name>
    <dbReference type="NCBI Taxonomy" id="669202"/>
    <lineage>
        <taxon>Eukaryota</taxon>
        <taxon>Metazoa</taxon>
        <taxon>Cnidaria</taxon>
        <taxon>Myxozoa</taxon>
        <taxon>Myxosporea</taxon>
        <taxon>Bivalvulida</taxon>
        <taxon>Platysporina</taxon>
        <taxon>Myxobolidae</taxon>
        <taxon>Thelohanellus</taxon>
    </lineage>
</organism>
<accession>A0A0C2M8L4</accession>
<comment type="caution">
    <text evidence="2">The sequence shown here is derived from an EMBL/GenBank/DDBJ whole genome shotgun (WGS) entry which is preliminary data.</text>
</comment>
<protein>
    <submittedName>
        <fullName evidence="2">Uncharacterized protein</fullName>
    </submittedName>
</protein>
<dbReference type="Proteomes" id="UP000031668">
    <property type="component" value="Unassembled WGS sequence"/>
</dbReference>
<name>A0A0C2M8L4_THEKT</name>
<evidence type="ECO:0000313" key="2">
    <source>
        <dbReference type="EMBL" id="KII63335.1"/>
    </source>
</evidence>
<gene>
    <name evidence="2" type="ORF">RF11_05887</name>
</gene>
<dbReference type="AlphaFoldDB" id="A0A0C2M8L4"/>
<feature type="region of interest" description="Disordered" evidence="1">
    <location>
        <begin position="1"/>
        <end position="22"/>
    </location>
</feature>
<dbReference type="OrthoDB" id="5227681at2759"/>